<comment type="caution">
    <text evidence="2">The sequence shown here is derived from an EMBL/GenBank/DDBJ whole genome shotgun (WGS) entry which is preliminary data.</text>
</comment>
<accession>A0ABV7CH50</accession>
<dbReference type="Proteomes" id="UP001595453">
    <property type="component" value="Unassembled WGS sequence"/>
</dbReference>
<protein>
    <recommendedName>
        <fullName evidence="4">Solute-binding protein family 3/N-terminal domain-containing protein</fullName>
    </recommendedName>
</protein>
<keyword evidence="1" id="KW-0732">Signal</keyword>
<dbReference type="EMBL" id="JBHRSD010000010">
    <property type="protein sequence ID" value="MFC3031909.1"/>
    <property type="molecule type" value="Genomic_DNA"/>
</dbReference>
<evidence type="ECO:0000313" key="2">
    <source>
        <dbReference type="EMBL" id="MFC3031909.1"/>
    </source>
</evidence>
<dbReference type="RefSeq" id="WP_377121615.1">
    <property type="nucleotide sequence ID" value="NZ_JBHRSD010000010.1"/>
</dbReference>
<gene>
    <name evidence="2" type="ORF">ACFOEE_05205</name>
</gene>
<organism evidence="2 3">
    <name type="scientific">Pseudoalteromonas fenneropenaei</name>
    <dbReference type="NCBI Taxonomy" id="1737459"/>
    <lineage>
        <taxon>Bacteria</taxon>
        <taxon>Pseudomonadati</taxon>
        <taxon>Pseudomonadota</taxon>
        <taxon>Gammaproteobacteria</taxon>
        <taxon>Alteromonadales</taxon>
        <taxon>Pseudoalteromonadaceae</taxon>
        <taxon>Pseudoalteromonas</taxon>
    </lineage>
</organism>
<feature type="chain" id="PRO_5047106067" description="Solute-binding protein family 3/N-terminal domain-containing protein" evidence="1">
    <location>
        <begin position="20"/>
        <end position="304"/>
    </location>
</feature>
<proteinExistence type="predicted"/>
<reference evidence="3" key="1">
    <citation type="journal article" date="2019" name="Int. J. Syst. Evol. Microbiol.">
        <title>The Global Catalogue of Microorganisms (GCM) 10K type strain sequencing project: providing services to taxonomists for standard genome sequencing and annotation.</title>
        <authorList>
            <consortium name="The Broad Institute Genomics Platform"/>
            <consortium name="The Broad Institute Genome Sequencing Center for Infectious Disease"/>
            <person name="Wu L."/>
            <person name="Ma J."/>
        </authorList>
    </citation>
    <scope>NUCLEOTIDE SEQUENCE [LARGE SCALE GENOMIC DNA]</scope>
    <source>
        <strain evidence="3">KCTC 42730</strain>
    </source>
</reference>
<sequence length="304" mass="34644">MLRQIIGVVLCLLPWFAAAQEPAQSEPLVVDIISSENFSQRYQTFLQGKNPLELNDFHPITQGSHIELVEMVLLQQALYLGGETRKVEFRAKPSVNLMEYSDLIAGDSLLLARSVWHEDIINYSGSLYISEPVVRVGEYEAGLYVSKLNVALHDLPAERLDQISVVANPRWQVDWHALNNIKLNIISFIGPWETMLDMVENQIADAMLVNFSVSENLTMTFLDRDYVPINNLKVLLPDSRHFVVSKRHPDGARVYAALNKGLHILRERGVIERALRQSGFINSRVMHWQAINQHMLPTTLWGHK</sequence>
<feature type="signal peptide" evidence="1">
    <location>
        <begin position="1"/>
        <end position="19"/>
    </location>
</feature>
<evidence type="ECO:0000256" key="1">
    <source>
        <dbReference type="SAM" id="SignalP"/>
    </source>
</evidence>
<evidence type="ECO:0000313" key="3">
    <source>
        <dbReference type="Proteomes" id="UP001595453"/>
    </source>
</evidence>
<keyword evidence="3" id="KW-1185">Reference proteome</keyword>
<name>A0ABV7CH50_9GAMM</name>
<evidence type="ECO:0008006" key="4">
    <source>
        <dbReference type="Google" id="ProtNLM"/>
    </source>
</evidence>